<feature type="region of interest" description="Disordered" evidence="1">
    <location>
        <begin position="1"/>
        <end position="23"/>
    </location>
</feature>
<dbReference type="VEuPathDB" id="VectorBase:PHUM194350"/>
<evidence type="ECO:0000256" key="1">
    <source>
        <dbReference type="SAM" id="MobiDB-lite"/>
    </source>
</evidence>
<proteinExistence type="predicted"/>
<dbReference type="EMBL" id="AAZO01002254">
    <property type="status" value="NOT_ANNOTATED_CDS"/>
    <property type="molecule type" value="Genomic_DNA"/>
</dbReference>
<evidence type="ECO:0000313" key="4">
    <source>
        <dbReference type="Proteomes" id="UP000009046"/>
    </source>
</evidence>
<dbReference type="EnsemblMetazoa" id="PHUM194350-RA">
    <property type="protein sequence ID" value="PHUM194350-PA"/>
    <property type="gene ID" value="PHUM194350"/>
</dbReference>
<gene>
    <name evidence="3" type="primary">8240287</name>
    <name evidence="2" type="ORF">Phum_PHUM194350</name>
</gene>
<keyword evidence="4" id="KW-1185">Reference proteome</keyword>
<protein>
    <submittedName>
        <fullName evidence="2 3">Uncharacterized protein</fullName>
    </submittedName>
</protein>
<dbReference type="HOGENOM" id="CLU_2641076_0_0_1"/>
<dbReference type="KEGG" id="phu:Phum_PHUM194350"/>
<name>E0VGX1_PEDHC</name>
<sequence>MAEEMVGESDDKMKKTPGILTKKPGNTNRFKLRFSKSWEIGRSDLYYPKFLKFLEPVVTSKFYSGHDILKPEDEESI</sequence>
<dbReference type="GeneID" id="8240287"/>
<evidence type="ECO:0000313" key="3">
    <source>
        <dbReference type="EnsemblMetazoa" id="PHUM194350-PA"/>
    </source>
</evidence>
<accession>E0VGX1</accession>
<dbReference type="AlphaFoldDB" id="E0VGX1"/>
<reference evidence="2" key="1">
    <citation type="submission" date="2007-04" db="EMBL/GenBank/DDBJ databases">
        <title>Annotation of Pediculus humanus corporis strain USDA.</title>
        <authorList>
            <person name="Kirkness E."/>
            <person name="Hannick L."/>
            <person name="Hass B."/>
            <person name="Bruggner R."/>
            <person name="Lawson D."/>
            <person name="Bidwell S."/>
            <person name="Joardar V."/>
            <person name="Caler E."/>
            <person name="Walenz B."/>
            <person name="Inman J."/>
            <person name="Schobel S."/>
            <person name="Galinsky K."/>
            <person name="Amedeo P."/>
            <person name="Strausberg R."/>
        </authorList>
    </citation>
    <scope>NUCLEOTIDE SEQUENCE</scope>
    <source>
        <strain evidence="2">USDA</strain>
    </source>
</reference>
<reference evidence="2" key="2">
    <citation type="submission" date="2007-04" db="EMBL/GenBank/DDBJ databases">
        <title>The genome of the human body louse.</title>
        <authorList>
            <consortium name="The Human Body Louse Genome Consortium"/>
            <person name="Kirkness E."/>
            <person name="Walenz B."/>
            <person name="Hass B."/>
            <person name="Bruggner R."/>
            <person name="Strausberg R."/>
        </authorList>
    </citation>
    <scope>NUCLEOTIDE SEQUENCE</scope>
    <source>
        <strain evidence="2">USDA</strain>
    </source>
</reference>
<reference evidence="3" key="3">
    <citation type="submission" date="2021-02" db="UniProtKB">
        <authorList>
            <consortium name="EnsemblMetazoa"/>
        </authorList>
    </citation>
    <scope>IDENTIFICATION</scope>
    <source>
        <strain evidence="3">USDA</strain>
    </source>
</reference>
<organism>
    <name type="scientific">Pediculus humanus subsp. corporis</name>
    <name type="common">Body louse</name>
    <dbReference type="NCBI Taxonomy" id="121224"/>
    <lineage>
        <taxon>Eukaryota</taxon>
        <taxon>Metazoa</taxon>
        <taxon>Ecdysozoa</taxon>
        <taxon>Arthropoda</taxon>
        <taxon>Hexapoda</taxon>
        <taxon>Insecta</taxon>
        <taxon>Pterygota</taxon>
        <taxon>Neoptera</taxon>
        <taxon>Paraneoptera</taxon>
        <taxon>Psocodea</taxon>
        <taxon>Troctomorpha</taxon>
        <taxon>Phthiraptera</taxon>
        <taxon>Anoplura</taxon>
        <taxon>Pediculidae</taxon>
        <taxon>Pediculus</taxon>
    </lineage>
</organism>
<dbReference type="InParanoid" id="E0VGX1"/>
<dbReference type="CTD" id="8240287"/>
<evidence type="ECO:0000313" key="2">
    <source>
        <dbReference type="EMBL" id="EEB12627.1"/>
    </source>
</evidence>
<dbReference type="Proteomes" id="UP000009046">
    <property type="component" value="Unassembled WGS sequence"/>
</dbReference>
<dbReference type="RefSeq" id="XP_002425365.1">
    <property type="nucleotide sequence ID" value="XM_002425320.1"/>
</dbReference>
<dbReference type="EMBL" id="DS235152">
    <property type="protein sequence ID" value="EEB12627.1"/>
    <property type="molecule type" value="Genomic_DNA"/>
</dbReference>